<protein>
    <submittedName>
        <fullName evidence="8">(2E,6E)-farnesyl diphosphate synthase</fullName>
        <ecNumber evidence="8">2.5.1.10</ecNumber>
    </submittedName>
</protein>
<keyword evidence="4" id="KW-0479">Metal-binding</keyword>
<dbReference type="PATRIC" id="fig|1300344.3.peg.2044"/>
<dbReference type="PANTHER" id="PTHR12001:SF85">
    <property type="entry name" value="SHORT CHAIN ISOPRENYL DIPHOSPHATE SYNTHASE"/>
    <property type="match status" value="1"/>
</dbReference>
<dbReference type="EMBL" id="CP014209">
    <property type="protein sequence ID" value="ANC31579.1"/>
    <property type="molecule type" value="Genomic_DNA"/>
</dbReference>
<dbReference type="AlphaFoldDB" id="A0A168FF66"/>
<dbReference type="KEGG" id="ido:I598_2036"/>
<dbReference type="InterPro" id="IPR008949">
    <property type="entry name" value="Isoprenoid_synthase_dom_sf"/>
</dbReference>
<organism evidence="8 9">
    <name type="scientific">Isoptericola dokdonensis DS-3</name>
    <dbReference type="NCBI Taxonomy" id="1300344"/>
    <lineage>
        <taxon>Bacteria</taxon>
        <taxon>Bacillati</taxon>
        <taxon>Actinomycetota</taxon>
        <taxon>Actinomycetes</taxon>
        <taxon>Micrococcales</taxon>
        <taxon>Promicromonosporaceae</taxon>
        <taxon>Isoptericola</taxon>
    </lineage>
</organism>
<evidence type="ECO:0000256" key="1">
    <source>
        <dbReference type="ARBA" id="ARBA00001946"/>
    </source>
</evidence>
<keyword evidence="9" id="KW-1185">Reference proteome</keyword>
<evidence type="ECO:0000313" key="9">
    <source>
        <dbReference type="Proteomes" id="UP000076794"/>
    </source>
</evidence>
<dbReference type="GO" id="GO:0004337">
    <property type="term" value="F:(2E,6E)-farnesyl diphosphate synthase activity"/>
    <property type="evidence" value="ECO:0007669"/>
    <property type="project" value="UniProtKB-EC"/>
</dbReference>
<evidence type="ECO:0000256" key="3">
    <source>
        <dbReference type="ARBA" id="ARBA00022679"/>
    </source>
</evidence>
<dbReference type="Gene3D" id="1.10.600.10">
    <property type="entry name" value="Farnesyl Diphosphate Synthase"/>
    <property type="match status" value="1"/>
</dbReference>
<name>A0A168FF66_9MICO</name>
<evidence type="ECO:0000256" key="2">
    <source>
        <dbReference type="ARBA" id="ARBA00006706"/>
    </source>
</evidence>
<accession>A0A168FF66</accession>
<evidence type="ECO:0000256" key="6">
    <source>
        <dbReference type="RuleBase" id="RU004466"/>
    </source>
</evidence>
<evidence type="ECO:0000256" key="5">
    <source>
        <dbReference type="ARBA" id="ARBA00022842"/>
    </source>
</evidence>
<dbReference type="InterPro" id="IPR033749">
    <property type="entry name" value="Polyprenyl_synt_CS"/>
</dbReference>
<dbReference type="InterPro" id="IPR000092">
    <property type="entry name" value="Polyprenyl_synt"/>
</dbReference>
<reference evidence="8 9" key="1">
    <citation type="submission" date="2016-01" db="EMBL/GenBank/DDBJ databases">
        <title>Complete genome sequence of a soil Actinobacterium, Isoptericola dokdonensis DS-3.</title>
        <authorList>
            <person name="Kwon S.-K."/>
            <person name="Kim J.F."/>
        </authorList>
    </citation>
    <scope>NUCLEOTIDE SEQUENCE [LARGE SCALE GENOMIC DNA]</scope>
    <source>
        <strain evidence="8 9">DS-3</strain>
    </source>
</reference>
<dbReference type="SUPFAM" id="SSF48576">
    <property type="entry name" value="Terpenoid synthases"/>
    <property type="match status" value="1"/>
</dbReference>
<dbReference type="PANTHER" id="PTHR12001">
    <property type="entry name" value="GERANYLGERANYL PYROPHOSPHATE SYNTHASE"/>
    <property type="match status" value="1"/>
</dbReference>
<evidence type="ECO:0000256" key="7">
    <source>
        <dbReference type="SAM" id="MobiDB-lite"/>
    </source>
</evidence>
<feature type="region of interest" description="Disordered" evidence="7">
    <location>
        <begin position="1"/>
        <end position="20"/>
    </location>
</feature>
<keyword evidence="3 6" id="KW-0808">Transferase</keyword>
<dbReference type="EC" id="2.5.1.10" evidence="8"/>
<gene>
    <name evidence="8" type="ORF">I598_2036</name>
</gene>
<dbReference type="PROSITE" id="PS00444">
    <property type="entry name" value="POLYPRENYL_SYNTHASE_2"/>
    <property type="match status" value="1"/>
</dbReference>
<evidence type="ECO:0000256" key="4">
    <source>
        <dbReference type="ARBA" id="ARBA00022723"/>
    </source>
</evidence>
<dbReference type="GO" id="GO:0046872">
    <property type="term" value="F:metal ion binding"/>
    <property type="evidence" value="ECO:0007669"/>
    <property type="project" value="UniProtKB-KW"/>
</dbReference>
<dbReference type="Proteomes" id="UP000076794">
    <property type="component" value="Chromosome"/>
</dbReference>
<keyword evidence="5" id="KW-0460">Magnesium</keyword>
<dbReference type="GO" id="GO:0008299">
    <property type="term" value="P:isoprenoid biosynthetic process"/>
    <property type="evidence" value="ECO:0007669"/>
    <property type="project" value="InterPro"/>
</dbReference>
<dbReference type="RefSeq" id="WP_068202850.1">
    <property type="nucleotide sequence ID" value="NZ_CP014209.1"/>
</dbReference>
<dbReference type="Pfam" id="PF00348">
    <property type="entry name" value="polyprenyl_synt"/>
    <property type="match status" value="1"/>
</dbReference>
<proteinExistence type="inferred from homology"/>
<comment type="cofactor">
    <cofactor evidence="1">
        <name>Mg(2+)</name>
        <dbReference type="ChEBI" id="CHEBI:18420"/>
    </cofactor>
</comment>
<sequence length="332" mass="34925">MDASHLPADDAPWATTSPVAPAGKRLRPRLLVGAHDVLASGRQDPEPHAVVTAVGEAVELLHTAFLAHDDVIDDDELRRGRPNVAGRYAAHARAHGLPDDAAHGYGAAAGLLAGDLALAGAVRAVALSGARPAVVPRLLDLVDEAIRLSVDGELRDLWFSHRPPALDDVVVTARLKTSAYSFELPLRLAGALAGCDELDDDLGRLGRDLGIAYQLRDDVLGTFGDPASTGKPSGSDLREGRGTALVAFARTTADWPQVAAALGRRDATDDDLAQVRTLLERCGARAATEDLADRYELMASEQARRLGLDDLVSDLLALAVPPRGRGVGAWAA</sequence>
<dbReference type="CDD" id="cd00685">
    <property type="entry name" value="Trans_IPPS_HT"/>
    <property type="match status" value="1"/>
</dbReference>
<evidence type="ECO:0000313" key="8">
    <source>
        <dbReference type="EMBL" id="ANC31579.1"/>
    </source>
</evidence>
<comment type="similarity">
    <text evidence="2 6">Belongs to the FPP/GGPP synthase family.</text>
</comment>
<dbReference type="SFLD" id="SFLDS00005">
    <property type="entry name" value="Isoprenoid_Synthase_Type_I"/>
    <property type="match status" value="1"/>
</dbReference>
<dbReference type="STRING" id="1300344.I598_2036"/>